<feature type="region of interest" description="Disordered" evidence="10">
    <location>
        <begin position="355"/>
        <end position="442"/>
    </location>
</feature>
<evidence type="ECO:0000313" key="12">
    <source>
        <dbReference type="EMBL" id="KAF2711755.1"/>
    </source>
</evidence>
<sequence length="925" mass="101068">MYPIQSVSQVVAASPLQRLIASVTGLGIKSEYPSASNLTSIHTHHHTTLQHYNNSTTTNTTPPIPHHHTTSTPPRTAPDTPDNRTPLLLLSSPGPERQAIGRPASPGRDCALPTRAVAAHIDAALEHSECRHSLPRGPHNRKTATLNIKHRDNLVMSVFQAVNTTLTVQEPSPVRPRDETTTPTTPRPNNHFFPDSRPLQDPRSEDPSAKTPTRNSFVGLAAQRPLPSSPFTPAREISKTPNQNGLLTRENLTRESSHRSTQSLDSQDIEMVDDDDGSDNDSVNSDSTRPSKKKKGQRFFCTDFPPCQLSFTRSEHLARHIRKHTGERPFQCHCSRRFSRLDNLRQHAQTVHVNEDIPGDSLAATGTRFQRQIRTDRVRPPGNRSRANTLGSQGGHSRGQSRGHSRNLSTSSITSTASSLSVSQTPDARRRPPPLAMANDGAAARAHMSLSILDSYNPPLMGSPGPQVVEYSADANRVTTPTSATFSTATESPGRYASGLQSPISSSSRPLSWGGVQTPGRRLSVPSSGGNPFSGPPGQLASSYITPLPSSTSSNFSSQSTAFASPTASNFSEPRRDSSAEADWRRRTWHPGTYMAPRPATSGLGYYQTPDALRPSFTTQPAASQTTRLPGIESFDHAPPLPSLPRRQMSPMQIDAPPARPVTYHAPSDPPMTLKHEKRQSISWDTTLQRGINRLEIASQNPPRDQWSHHHQASQGQTTAMRPTTAPHPNYLPPRQTKPSPPQPIHILPSEPARTSQDPPVTPRKNKRQAWYNGPLAQAISSQPMPAAAQRTSPEDSSSSEGVPTPSNSSMTEYHPAILHSNGHVEAHPPGVPVEEQKPGPPPHQPAPIMERPQSIMERPHPIQQYHNQLYHNHNLSNSGYRPERRPHSFGQPLPQNGASDMRRLEALVAVATATGEQQTVGNRP</sequence>
<keyword evidence="3" id="KW-0677">Repeat</keyword>
<evidence type="ECO:0000256" key="2">
    <source>
        <dbReference type="ARBA" id="ARBA00022723"/>
    </source>
</evidence>
<dbReference type="PANTHER" id="PTHR46179:SF13">
    <property type="entry name" value="C2H2-TYPE DOMAIN-CONTAINING PROTEIN"/>
    <property type="match status" value="1"/>
</dbReference>
<feature type="compositionally biased region" description="Basic and acidic residues" evidence="10">
    <location>
        <begin position="573"/>
        <end position="582"/>
    </location>
</feature>
<feature type="compositionally biased region" description="Acidic residues" evidence="10">
    <location>
        <begin position="267"/>
        <end position="279"/>
    </location>
</feature>
<feature type="compositionally biased region" description="Low complexity" evidence="10">
    <location>
        <begin position="550"/>
        <end position="565"/>
    </location>
</feature>
<feature type="region of interest" description="Disordered" evidence="10">
    <location>
        <begin position="701"/>
        <end position="850"/>
    </location>
</feature>
<accession>A0A6G1KGT0</accession>
<proteinExistence type="predicted"/>
<feature type="compositionally biased region" description="Basic and acidic residues" evidence="10">
    <location>
        <begin position="198"/>
        <end position="208"/>
    </location>
</feature>
<keyword evidence="4 9" id="KW-0863">Zinc-finger</keyword>
<feature type="compositionally biased region" description="Low complexity" evidence="10">
    <location>
        <begin position="409"/>
        <end position="425"/>
    </location>
</feature>
<evidence type="ECO:0000256" key="1">
    <source>
        <dbReference type="ARBA" id="ARBA00004123"/>
    </source>
</evidence>
<dbReference type="FunFam" id="3.30.160.60:FF:000758">
    <property type="entry name" value="C2H2 transcription factor, putative"/>
    <property type="match status" value="1"/>
</dbReference>
<dbReference type="FunFam" id="3.30.160.60:FF:000606">
    <property type="entry name" value="C2H2 transcription factor, putative"/>
    <property type="match status" value="1"/>
</dbReference>
<dbReference type="Gene3D" id="3.30.160.60">
    <property type="entry name" value="Classic Zinc Finger"/>
    <property type="match status" value="2"/>
</dbReference>
<keyword evidence="6" id="KW-0805">Transcription regulation</keyword>
<dbReference type="AlphaFoldDB" id="A0A6G1KGT0"/>
<feature type="domain" description="C2H2-type" evidence="11">
    <location>
        <begin position="299"/>
        <end position="329"/>
    </location>
</feature>
<evidence type="ECO:0000256" key="6">
    <source>
        <dbReference type="ARBA" id="ARBA00023015"/>
    </source>
</evidence>
<feature type="compositionally biased region" description="Low complexity" evidence="10">
    <location>
        <begin position="484"/>
        <end position="512"/>
    </location>
</feature>
<protein>
    <recommendedName>
        <fullName evidence="11">C2H2-type domain-containing protein</fullName>
    </recommendedName>
</protein>
<dbReference type="PANTHER" id="PTHR46179">
    <property type="entry name" value="ZINC FINGER PROTEIN"/>
    <property type="match status" value="1"/>
</dbReference>
<evidence type="ECO:0000256" key="4">
    <source>
        <dbReference type="ARBA" id="ARBA00022771"/>
    </source>
</evidence>
<dbReference type="InterPro" id="IPR036236">
    <property type="entry name" value="Znf_C2H2_sf"/>
</dbReference>
<dbReference type="GO" id="GO:0006357">
    <property type="term" value="P:regulation of transcription by RNA polymerase II"/>
    <property type="evidence" value="ECO:0007669"/>
    <property type="project" value="TreeGrafter"/>
</dbReference>
<evidence type="ECO:0000256" key="10">
    <source>
        <dbReference type="SAM" id="MobiDB-lite"/>
    </source>
</evidence>
<evidence type="ECO:0000256" key="7">
    <source>
        <dbReference type="ARBA" id="ARBA00023163"/>
    </source>
</evidence>
<keyword evidence="13" id="KW-1185">Reference proteome</keyword>
<dbReference type="OrthoDB" id="624345at2759"/>
<dbReference type="PROSITE" id="PS50157">
    <property type="entry name" value="ZINC_FINGER_C2H2_2"/>
    <property type="match status" value="2"/>
</dbReference>
<dbReference type="EMBL" id="MU005767">
    <property type="protein sequence ID" value="KAF2711755.1"/>
    <property type="molecule type" value="Genomic_DNA"/>
</dbReference>
<dbReference type="SUPFAM" id="SSF57667">
    <property type="entry name" value="beta-beta-alpha zinc fingers"/>
    <property type="match status" value="1"/>
</dbReference>
<evidence type="ECO:0000313" key="13">
    <source>
        <dbReference type="Proteomes" id="UP000799428"/>
    </source>
</evidence>
<comment type="subcellular location">
    <subcellularLocation>
        <location evidence="1">Nucleus</location>
    </subcellularLocation>
</comment>
<evidence type="ECO:0000256" key="8">
    <source>
        <dbReference type="ARBA" id="ARBA00023242"/>
    </source>
</evidence>
<feature type="compositionally biased region" description="Polar residues" evidence="10">
    <location>
        <begin position="713"/>
        <end position="722"/>
    </location>
</feature>
<feature type="compositionally biased region" description="Polar residues" evidence="10">
    <location>
        <begin position="540"/>
        <end position="549"/>
    </location>
</feature>
<evidence type="ECO:0000259" key="11">
    <source>
        <dbReference type="PROSITE" id="PS50157"/>
    </source>
</evidence>
<feature type="region of interest" description="Disordered" evidence="10">
    <location>
        <begin position="51"/>
        <end position="108"/>
    </location>
</feature>
<evidence type="ECO:0000256" key="3">
    <source>
        <dbReference type="ARBA" id="ARBA00022737"/>
    </source>
</evidence>
<name>A0A6G1KGT0_9PLEO</name>
<evidence type="ECO:0000256" key="5">
    <source>
        <dbReference type="ARBA" id="ARBA00022833"/>
    </source>
</evidence>
<dbReference type="GO" id="GO:0051701">
    <property type="term" value="P:biological process involved in interaction with host"/>
    <property type="evidence" value="ECO:0007669"/>
    <property type="project" value="UniProtKB-ARBA"/>
</dbReference>
<dbReference type="GO" id="GO:0008270">
    <property type="term" value="F:zinc ion binding"/>
    <property type="evidence" value="ECO:0007669"/>
    <property type="project" value="UniProtKB-KW"/>
</dbReference>
<dbReference type="Proteomes" id="UP000799428">
    <property type="component" value="Unassembled WGS sequence"/>
</dbReference>
<keyword evidence="7" id="KW-0804">Transcription</keyword>
<dbReference type="InterPro" id="IPR013087">
    <property type="entry name" value="Znf_C2H2_type"/>
</dbReference>
<reference evidence="12" key="1">
    <citation type="journal article" date="2020" name="Stud. Mycol.">
        <title>101 Dothideomycetes genomes: a test case for predicting lifestyles and emergence of pathogens.</title>
        <authorList>
            <person name="Haridas S."/>
            <person name="Albert R."/>
            <person name="Binder M."/>
            <person name="Bloem J."/>
            <person name="Labutti K."/>
            <person name="Salamov A."/>
            <person name="Andreopoulos B."/>
            <person name="Baker S."/>
            <person name="Barry K."/>
            <person name="Bills G."/>
            <person name="Bluhm B."/>
            <person name="Cannon C."/>
            <person name="Castanera R."/>
            <person name="Culley D."/>
            <person name="Daum C."/>
            <person name="Ezra D."/>
            <person name="Gonzalez J."/>
            <person name="Henrissat B."/>
            <person name="Kuo A."/>
            <person name="Liang C."/>
            <person name="Lipzen A."/>
            <person name="Lutzoni F."/>
            <person name="Magnuson J."/>
            <person name="Mondo S."/>
            <person name="Nolan M."/>
            <person name="Ohm R."/>
            <person name="Pangilinan J."/>
            <person name="Park H.-J."/>
            <person name="Ramirez L."/>
            <person name="Alfaro M."/>
            <person name="Sun H."/>
            <person name="Tritt A."/>
            <person name="Yoshinaga Y."/>
            <person name="Zwiers L.-H."/>
            <person name="Turgeon B."/>
            <person name="Goodwin S."/>
            <person name="Spatafora J."/>
            <person name="Crous P."/>
            <person name="Grigoriev I."/>
        </authorList>
    </citation>
    <scope>NUCLEOTIDE SEQUENCE</scope>
    <source>
        <strain evidence="12">CBS 279.74</strain>
    </source>
</reference>
<feature type="compositionally biased region" description="Polar residues" evidence="10">
    <location>
        <begin position="779"/>
        <end position="812"/>
    </location>
</feature>
<feature type="compositionally biased region" description="Low complexity" evidence="10">
    <location>
        <begin position="524"/>
        <end position="538"/>
    </location>
</feature>
<feature type="region of interest" description="Disordered" evidence="10">
    <location>
        <begin position="484"/>
        <end position="582"/>
    </location>
</feature>
<feature type="region of interest" description="Disordered" evidence="10">
    <location>
        <begin position="166"/>
        <end position="299"/>
    </location>
</feature>
<keyword evidence="2" id="KW-0479">Metal-binding</keyword>
<dbReference type="InterPro" id="IPR051061">
    <property type="entry name" value="Zinc_finger_trans_reg"/>
</dbReference>
<keyword evidence="8" id="KW-0539">Nucleus</keyword>
<evidence type="ECO:0000256" key="9">
    <source>
        <dbReference type="PROSITE-ProRule" id="PRU00042"/>
    </source>
</evidence>
<feature type="domain" description="C2H2-type" evidence="11">
    <location>
        <begin position="330"/>
        <end position="357"/>
    </location>
</feature>
<organism evidence="12 13">
    <name type="scientific">Pleomassaria siparia CBS 279.74</name>
    <dbReference type="NCBI Taxonomy" id="1314801"/>
    <lineage>
        <taxon>Eukaryota</taxon>
        <taxon>Fungi</taxon>
        <taxon>Dikarya</taxon>
        <taxon>Ascomycota</taxon>
        <taxon>Pezizomycotina</taxon>
        <taxon>Dothideomycetes</taxon>
        <taxon>Pleosporomycetidae</taxon>
        <taxon>Pleosporales</taxon>
        <taxon>Pleomassariaceae</taxon>
        <taxon>Pleomassaria</taxon>
    </lineage>
</organism>
<gene>
    <name evidence="12" type="ORF">K504DRAFT_453550</name>
</gene>
<feature type="region of interest" description="Disordered" evidence="10">
    <location>
        <begin position="873"/>
        <end position="899"/>
    </location>
</feature>
<keyword evidence="5" id="KW-0862">Zinc</keyword>
<dbReference type="GO" id="GO:0005634">
    <property type="term" value="C:nucleus"/>
    <property type="evidence" value="ECO:0007669"/>
    <property type="project" value="UniProtKB-SubCell"/>
</dbReference>